<feature type="domain" description="TOG" evidence="7">
    <location>
        <begin position="832"/>
        <end position="1067"/>
    </location>
</feature>
<evidence type="ECO:0000256" key="1">
    <source>
        <dbReference type="ARBA" id="ARBA00004245"/>
    </source>
</evidence>
<dbReference type="SMART" id="SM01349">
    <property type="entry name" value="TOG"/>
    <property type="match status" value="4"/>
</dbReference>
<gene>
    <name evidence="8" type="ORF">PHYEVI_LOCUS6794</name>
</gene>
<dbReference type="GO" id="GO:0072686">
    <property type="term" value="C:mitotic spindle"/>
    <property type="evidence" value="ECO:0007669"/>
    <property type="project" value="TreeGrafter"/>
</dbReference>
<feature type="compositionally biased region" description="Polar residues" evidence="6">
    <location>
        <begin position="563"/>
        <end position="578"/>
    </location>
</feature>
<evidence type="ECO:0000259" key="7">
    <source>
        <dbReference type="SMART" id="SM01349"/>
    </source>
</evidence>
<dbReference type="GO" id="GO:0040001">
    <property type="term" value="P:establishment of mitotic spindle localization"/>
    <property type="evidence" value="ECO:0007669"/>
    <property type="project" value="TreeGrafter"/>
</dbReference>
<dbReference type="GO" id="GO:0005881">
    <property type="term" value="C:cytoplasmic microtubule"/>
    <property type="evidence" value="ECO:0007669"/>
    <property type="project" value="TreeGrafter"/>
</dbReference>
<sequence>MAYTRPKDLDGFSVLLSKQDTKFRQQLGADLLVFLAEPSNSVECQDTGLFVDGLIPWIQSSNYKVSGNGIEVLTYLIDRLGTDFRPYVQTVLPNVIDRLGDAKDTVREKAQLLILKLLERNVLTPQNLIEKLQPSFTHKNAKIREEVLRCLVNTINEHGAQALTLNKFIPDIVTSLSDPTVTVRDTALSTLVDLYKHVGEKLRVDLQRRNIVPQAKWLVLSAKFDEAKSRGELLPTACKHIDVNSDEPDRAVMSTKKTLYGNVAKAKATPSSANSVFSRVGSFRNPSTSSTGAVDEDSFIRSFEDCPPAQIFSSRDVTEQMKNIQDIISDGGKDWNKRVEALKKIRSIVIAGATSYEEFNVGLKNLEIPLQGTLKDLRSQVVREACVTISYLSQLLGNKFDKIAEGLLQHLINLIQNSAKVMATSGQIAVQFIIENTHSTRLIPIITSNAVKSKSKDIRRACCMFLEMILTQWPRHPLEKQIPALQEALKSGIADADPDARVTSRKAFRGFKEHFPDHAEHLCQSLDATYRRALQSDGMSSSSSQSNIASGFKTPRMFGRSAAASTTGSTENLSSGINGLQRIPSLPRSYRQRSGIPVLTRDNSGKKGFRSNSAIDLQAAQRAKARAQYSAMARTKIQSGTASLQGEVAQQARPKRTPDVVENPSPQRMSRARNRNSQSQPTSRSGSPSSRLAYIYHRAPENESPRPRKLSSGIPRSTQNSRDASRETSPTRSLNRYRRSSNDRPPMNPTARPVLAQKILQQSREAENALADVFNSSDHYRSPRKLIRSIDNHSDESETSSVCSEGHLSFDSSRKPIDSYSWSGSQQRLSRDLWEPARDITQIIAMCASTNWQERKDGLLSLQCYLGSEVPLSPGELKHLTEIFTRMFMDSHTKGLSVFLDTLQEIIKEYKRDLEFWLYVLLQRVFLKTGTETLSSIQGKLMSTLDLIKSSFPVKLLIANVYRFLIDATQTPNTKVKNIVLNTLSSLCNNPDAAQFVSQPPASQALFKIISYAQDTKSAETRHAAKECLVTMWNCNTAQVTMMLAELPKELQDLASHIVSTHMRKTSTGSEPGSPMTTGSPKLLSPGATPFRDGFDQENIHRKLRKTTAEIQNYSFETLGTKLERDRDTTSQDSGISQMSTGYDNTKDLTLIEEKLEEMTIRPNFNVRSGPRSLPYTSVNGVSETESNGFRSLGERDSEQIVLNIIDNRSPTTEEKHRMISQIHELIKSGHTEHVIKNFKKILRILIEHINEEDAAIQVAALQTLKAIFQSPDMKDCWCGFLELLIIRIFAAHRNDKREVVKEAELTAAAMVEGPFNSIIAIVAPMISTSSYPVLLGAIKMMTKIIEAHPTSVTEEHLSKIMPGLIKGTDHPESAVRKGSIFCLVTLHKAVGKDRLSPYINQLSGSREKLLQLYIKRSEQNSPVPSSPKNNGSS</sequence>
<protein>
    <recommendedName>
        <fullName evidence="7">TOG domain-containing protein</fullName>
    </recommendedName>
</protein>
<dbReference type="GO" id="GO:0005815">
    <property type="term" value="C:microtubule organizing center"/>
    <property type="evidence" value="ECO:0007669"/>
    <property type="project" value="TreeGrafter"/>
</dbReference>
<dbReference type="EMBL" id="OU900096">
    <property type="protein sequence ID" value="CAG9860441.1"/>
    <property type="molecule type" value="Genomic_DNA"/>
</dbReference>
<dbReference type="InterPro" id="IPR021133">
    <property type="entry name" value="HEAT_type_2"/>
</dbReference>
<dbReference type="GO" id="GO:0031110">
    <property type="term" value="P:regulation of microtubule polymerization or depolymerization"/>
    <property type="evidence" value="ECO:0007669"/>
    <property type="project" value="UniProtKB-ARBA"/>
</dbReference>
<dbReference type="PANTHER" id="PTHR21567">
    <property type="entry name" value="CLASP"/>
    <property type="match status" value="1"/>
</dbReference>
<keyword evidence="4" id="KW-0206">Cytoskeleton</keyword>
<feature type="compositionally biased region" description="Polar residues" evidence="6">
    <location>
        <begin position="714"/>
        <end position="734"/>
    </location>
</feature>
<dbReference type="InterPro" id="IPR024395">
    <property type="entry name" value="CLASP_N_dom"/>
</dbReference>
<dbReference type="SUPFAM" id="SSF48371">
    <property type="entry name" value="ARM repeat"/>
    <property type="match status" value="2"/>
</dbReference>
<feature type="compositionally biased region" description="Low complexity" evidence="6">
    <location>
        <begin position="677"/>
        <end position="691"/>
    </location>
</feature>
<feature type="domain" description="TOG" evidence="7">
    <location>
        <begin position="1192"/>
        <end position="1424"/>
    </location>
</feature>
<evidence type="ECO:0000256" key="6">
    <source>
        <dbReference type="SAM" id="MobiDB-lite"/>
    </source>
</evidence>
<feature type="region of interest" description="Disordered" evidence="6">
    <location>
        <begin position="1064"/>
        <end position="1094"/>
    </location>
</feature>
<feature type="domain" description="TOG" evidence="7">
    <location>
        <begin position="2"/>
        <end position="233"/>
    </location>
</feature>
<dbReference type="Gene3D" id="1.25.10.10">
    <property type="entry name" value="Leucine-rich Repeat Variant"/>
    <property type="match status" value="4"/>
</dbReference>
<dbReference type="GO" id="GO:0005876">
    <property type="term" value="C:spindle microtubule"/>
    <property type="evidence" value="ECO:0007669"/>
    <property type="project" value="TreeGrafter"/>
</dbReference>
<dbReference type="InterPro" id="IPR011989">
    <property type="entry name" value="ARM-like"/>
</dbReference>
<keyword evidence="2" id="KW-0963">Cytoplasm</keyword>
<comment type="subcellular location">
    <subcellularLocation>
        <location evidence="1">Cytoplasm</location>
        <location evidence="1">Cytoskeleton</location>
    </subcellularLocation>
</comment>
<dbReference type="GO" id="GO:0008017">
    <property type="term" value="F:microtubule binding"/>
    <property type="evidence" value="ECO:0007669"/>
    <property type="project" value="TreeGrafter"/>
</dbReference>
<feature type="region of interest" description="Disordered" evidence="6">
    <location>
        <begin position="639"/>
        <end position="752"/>
    </location>
</feature>
<feature type="region of interest" description="Disordered" evidence="6">
    <location>
        <begin position="560"/>
        <end position="612"/>
    </location>
</feature>
<feature type="domain" description="TOG" evidence="7">
    <location>
        <begin position="310"/>
        <end position="539"/>
    </location>
</feature>
<keyword evidence="9" id="KW-1185">Reference proteome</keyword>
<dbReference type="GO" id="GO:0045180">
    <property type="term" value="C:basal cortex"/>
    <property type="evidence" value="ECO:0007669"/>
    <property type="project" value="TreeGrafter"/>
</dbReference>
<dbReference type="PANTHER" id="PTHR21567:SF9">
    <property type="entry name" value="CLIP-ASSOCIATING PROTEIN"/>
    <property type="match status" value="1"/>
</dbReference>
<evidence type="ECO:0000256" key="3">
    <source>
        <dbReference type="ARBA" id="ARBA00022737"/>
    </source>
</evidence>
<evidence type="ECO:0000313" key="9">
    <source>
        <dbReference type="Proteomes" id="UP001153712"/>
    </source>
</evidence>
<evidence type="ECO:0000256" key="5">
    <source>
        <dbReference type="PROSITE-ProRule" id="PRU00103"/>
    </source>
</evidence>
<dbReference type="OrthoDB" id="46159at2759"/>
<feature type="repeat" description="HEAT" evidence="5">
    <location>
        <begin position="168"/>
        <end position="206"/>
    </location>
</feature>
<proteinExistence type="predicted"/>
<accession>A0A9N9TRK4</accession>
<dbReference type="PROSITE" id="PS50077">
    <property type="entry name" value="HEAT_REPEAT"/>
    <property type="match status" value="1"/>
</dbReference>
<dbReference type="Pfam" id="PF12348">
    <property type="entry name" value="CLASP_N"/>
    <property type="match status" value="2"/>
</dbReference>
<reference evidence="8" key="1">
    <citation type="submission" date="2022-01" db="EMBL/GenBank/DDBJ databases">
        <authorList>
            <person name="King R."/>
        </authorList>
    </citation>
    <scope>NUCLEOTIDE SEQUENCE</scope>
</reference>
<evidence type="ECO:0000256" key="4">
    <source>
        <dbReference type="ARBA" id="ARBA00023212"/>
    </source>
</evidence>
<dbReference type="GO" id="GO:0000776">
    <property type="term" value="C:kinetochore"/>
    <property type="evidence" value="ECO:0007669"/>
    <property type="project" value="TreeGrafter"/>
</dbReference>
<organism evidence="8 9">
    <name type="scientific">Phyllotreta striolata</name>
    <name type="common">Striped flea beetle</name>
    <name type="synonym">Crioceris striolata</name>
    <dbReference type="NCBI Taxonomy" id="444603"/>
    <lineage>
        <taxon>Eukaryota</taxon>
        <taxon>Metazoa</taxon>
        <taxon>Ecdysozoa</taxon>
        <taxon>Arthropoda</taxon>
        <taxon>Hexapoda</taxon>
        <taxon>Insecta</taxon>
        <taxon>Pterygota</taxon>
        <taxon>Neoptera</taxon>
        <taxon>Endopterygota</taxon>
        <taxon>Coleoptera</taxon>
        <taxon>Polyphaga</taxon>
        <taxon>Cucujiformia</taxon>
        <taxon>Chrysomeloidea</taxon>
        <taxon>Chrysomelidae</taxon>
        <taxon>Galerucinae</taxon>
        <taxon>Alticini</taxon>
        <taxon>Phyllotreta</taxon>
    </lineage>
</organism>
<dbReference type="InterPro" id="IPR016024">
    <property type="entry name" value="ARM-type_fold"/>
</dbReference>
<feature type="compositionally biased region" description="Polar residues" evidence="6">
    <location>
        <begin position="1066"/>
        <end position="1080"/>
    </location>
</feature>
<keyword evidence="3" id="KW-0677">Repeat</keyword>
<name>A0A9N9TRK4_PHYSR</name>
<dbReference type="GO" id="GO:1902903">
    <property type="term" value="P:regulation of supramolecular fiber organization"/>
    <property type="evidence" value="ECO:0007669"/>
    <property type="project" value="UniProtKB-ARBA"/>
</dbReference>
<evidence type="ECO:0000313" key="8">
    <source>
        <dbReference type="EMBL" id="CAG9860441.1"/>
    </source>
</evidence>
<dbReference type="GO" id="GO:0090307">
    <property type="term" value="P:mitotic spindle assembly"/>
    <property type="evidence" value="ECO:0007669"/>
    <property type="project" value="TreeGrafter"/>
</dbReference>
<evidence type="ECO:0000256" key="2">
    <source>
        <dbReference type="ARBA" id="ARBA00022490"/>
    </source>
</evidence>
<dbReference type="Proteomes" id="UP001153712">
    <property type="component" value="Chromosome 3"/>
</dbReference>
<dbReference type="InterPro" id="IPR034085">
    <property type="entry name" value="TOG"/>
</dbReference>